<dbReference type="RefSeq" id="WP_342632736.1">
    <property type="nucleotide sequence ID" value="NZ_CP152382.1"/>
</dbReference>
<accession>A0ABZ3EAE3</accession>
<evidence type="ECO:0000313" key="1">
    <source>
        <dbReference type="EMBL" id="XAF56188.1"/>
    </source>
</evidence>
<protein>
    <submittedName>
        <fullName evidence="1">Uncharacterized protein</fullName>
    </submittedName>
</protein>
<keyword evidence="2" id="KW-1185">Reference proteome</keyword>
<reference evidence="1 2" key="1">
    <citation type="submission" date="2024-04" db="EMBL/GenBank/DDBJ databases">
        <title>Marinobacter sp. SBY-1.</title>
        <authorList>
            <person name="Pan C."/>
        </authorList>
    </citation>
    <scope>NUCLEOTIDE SEQUENCE [LARGE SCALE GENOMIC DNA]</scope>
    <source>
        <strain evidence="1 2">SBY-1</strain>
        <plasmid evidence="1 2">unnamed2</plasmid>
    </source>
</reference>
<organism evidence="1 2">
    <name type="scientific">Marinobacter alkaliphilus</name>
    <dbReference type="NCBI Taxonomy" id="254719"/>
    <lineage>
        <taxon>Bacteria</taxon>
        <taxon>Pseudomonadati</taxon>
        <taxon>Pseudomonadota</taxon>
        <taxon>Gammaproteobacteria</taxon>
        <taxon>Pseudomonadales</taxon>
        <taxon>Marinobacteraceae</taxon>
        <taxon>Marinobacter</taxon>
    </lineage>
</organism>
<dbReference type="EMBL" id="CP152382">
    <property type="protein sequence ID" value="XAF56188.1"/>
    <property type="molecule type" value="Genomic_DNA"/>
</dbReference>
<keyword evidence="1" id="KW-0614">Plasmid</keyword>
<evidence type="ECO:0000313" key="2">
    <source>
        <dbReference type="Proteomes" id="UP001445268"/>
    </source>
</evidence>
<sequence>MKKNIEVTVQYADASNWKQQATVILSGTAKAEDIRAAVENLIDGEFLIAHQIGLPTPQEGSDGDDDHALCTLDILEGATPENDIERFLTDSKPTLDITVAELLRKIAKQKWDIPAEMARLGLF</sequence>
<gene>
    <name evidence="1" type="ORF">AAGT77_20755</name>
</gene>
<name>A0ABZ3EAE3_9GAMM</name>
<geneLocation type="plasmid" evidence="1 2">
    <name>unnamed2</name>
</geneLocation>
<proteinExistence type="predicted"/>
<dbReference type="Proteomes" id="UP001445268">
    <property type="component" value="Plasmid unnamed2"/>
</dbReference>